<dbReference type="EMBL" id="JAAMOZ010000001">
    <property type="protein sequence ID" value="NIH57400.1"/>
    <property type="molecule type" value="Genomic_DNA"/>
</dbReference>
<comment type="caution">
    <text evidence="2">The sequence shown here is derived from an EMBL/GenBank/DDBJ whole genome shotgun (WGS) entry which is preliminary data.</text>
</comment>
<dbReference type="Gene3D" id="1.10.1220.10">
    <property type="entry name" value="Met repressor-like"/>
    <property type="match status" value="1"/>
</dbReference>
<reference evidence="2 3" key="1">
    <citation type="submission" date="2020-02" db="EMBL/GenBank/DDBJ databases">
        <title>Sequencing the genomes of 1000 actinobacteria strains.</title>
        <authorList>
            <person name="Klenk H.-P."/>
        </authorList>
    </citation>
    <scope>NUCLEOTIDE SEQUENCE [LARGE SCALE GENOMIC DNA]</scope>
    <source>
        <strain evidence="2 3">DSM 19609</strain>
    </source>
</reference>
<feature type="region of interest" description="Disordered" evidence="1">
    <location>
        <begin position="78"/>
        <end position="109"/>
    </location>
</feature>
<evidence type="ECO:0000256" key="1">
    <source>
        <dbReference type="SAM" id="MobiDB-lite"/>
    </source>
</evidence>
<dbReference type="SUPFAM" id="SSF47598">
    <property type="entry name" value="Ribbon-helix-helix"/>
    <property type="match status" value="1"/>
</dbReference>
<dbReference type="InterPro" id="IPR013321">
    <property type="entry name" value="Arc_rbn_hlx_hlx"/>
</dbReference>
<dbReference type="InterPro" id="IPR010985">
    <property type="entry name" value="Ribbon_hlx_hlx"/>
</dbReference>
<dbReference type="RefSeq" id="WP_167167055.1">
    <property type="nucleotide sequence ID" value="NZ_BAAAOO010000013.1"/>
</dbReference>
<accession>A0ABX0SHF7</accession>
<evidence type="ECO:0008006" key="4">
    <source>
        <dbReference type="Google" id="ProtNLM"/>
    </source>
</evidence>
<organism evidence="2 3">
    <name type="scientific">Brooklawnia cerclae</name>
    <dbReference type="NCBI Taxonomy" id="349934"/>
    <lineage>
        <taxon>Bacteria</taxon>
        <taxon>Bacillati</taxon>
        <taxon>Actinomycetota</taxon>
        <taxon>Actinomycetes</taxon>
        <taxon>Propionibacteriales</taxon>
        <taxon>Propionibacteriaceae</taxon>
        <taxon>Brooklawnia</taxon>
    </lineage>
</organism>
<keyword evidence="3" id="KW-1185">Reference proteome</keyword>
<name>A0ABX0SHF7_9ACTN</name>
<evidence type="ECO:0000313" key="2">
    <source>
        <dbReference type="EMBL" id="NIH57400.1"/>
    </source>
</evidence>
<evidence type="ECO:0000313" key="3">
    <source>
        <dbReference type="Proteomes" id="UP000749311"/>
    </source>
</evidence>
<dbReference type="Proteomes" id="UP000749311">
    <property type="component" value="Unassembled WGS sequence"/>
</dbReference>
<gene>
    <name evidence="2" type="ORF">FB473_002045</name>
</gene>
<proteinExistence type="predicted"/>
<protein>
    <recommendedName>
        <fullName evidence="4">Histidine kinase</fullName>
    </recommendedName>
</protein>
<sequence>MDLSPYVDQLRGELVSAAHLGGQEAVAAAERLVASLDPAMRLTMLDVLTAAADAITTEMVPGSVEVRLHGRDVGFVVTPPTLEQSLPPTPPPPPVASTMRHDESDEASARVNFRPPESLKARIEQAAKAEGLSVNAWLVRICTQALAGSTRATRTSDELGLGNHLSGWLR</sequence>
<feature type="region of interest" description="Disordered" evidence="1">
    <location>
        <begin position="151"/>
        <end position="170"/>
    </location>
</feature>